<dbReference type="SUPFAM" id="SSF54928">
    <property type="entry name" value="RNA-binding domain, RBD"/>
    <property type="match status" value="1"/>
</dbReference>
<dbReference type="GO" id="GO:0000398">
    <property type="term" value="P:mRNA splicing, via spliceosome"/>
    <property type="evidence" value="ECO:0007669"/>
    <property type="project" value="TreeGrafter"/>
</dbReference>
<evidence type="ECO:0000256" key="7">
    <source>
        <dbReference type="ARBA" id="ARBA00023242"/>
    </source>
</evidence>
<dbReference type="InterPro" id="IPR001876">
    <property type="entry name" value="Znf_RanBP2"/>
</dbReference>
<feature type="compositionally biased region" description="Low complexity" evidence="9">
    <location>
        <begin position="501"/>
        <end position="520"/>
    </location>
</feature>
<evidence type="ECO:0000256" key="3">
    <source>
        <dbReference type="ARBA" id="ARBA00022737"/>
    </source>
</evidence>
<dbReference type="SMART" id="SM00547">
    <property type="entry name" value="ZnF_RBZ"/>
    <property type="match status" value="1"/>
</dbReference>
<evidence type="ECO:0000313" key="12">
    <source>
        <dbReference type="EMBL" id="KAJ9145540.1"/>
    </source>
</evidence>
<keyword evidence="2" id="KW-0479">Metal-binding</keyword>
<dbReference type="GO" id="GO:0008270">
    <property type="term" value="F:zinc ion binding"/>
    <property type="evidence" value="ECO:0007669"/>
    <property type="project" value="UniProtKB-KW"/>
</dbReference>
<dbReference type="GO" id="GO:0003723">
    <property type="term" value="F:RNA binding"/>
    <property type="evidence" value="ECO:0007669"/>
    <property type="project" value="UniProtKB-KW"/>
</dbReference>
<keyword evidence="6" id="KW-0694">RNA-binding</keyword>
<dbReference type="Pfam" id="PF23217">
    <property type="entry name" value="DUF7066"/>
    <property type="match status" value="1"/>
</dbReference>
<dbReference type="InterPro" id="IPR035979">
    <property type="entry name" value="RBD_domain_sf"/>
</dbReference>
<evidence type="ECO:0000256" key="6">
    <source>
        <dbReference type="ARBA" id="ARBA00022884"/>
    </source>
</evidence>
<accession>A0AA38VJH9</accession>
<evidence type="ECO:0000256" key="2">
    <source>
        <dbReference type="ARBA" id="ARBA00022723"/>
    </source>
</evidence>
<feature type="compositionally biased region" description="Polar residues" evidence="9">
    <location>
        <begin position="579"/>
        <end position="591"/>
    </location>
</feature>
<dbReference type="InterPro" id="IPR012677">
    <property type="entry name" value="Nucleotide-bd_a/b_plait_sf"/>
</dbReference>
<feature type="region of interest" description="Disordered" evidence="9">
    <location>
        <begin position="361"/>
        <end position="387"/>
    </location>
</feature>
<evidence type="ECO:0000259" key="11">
    <source>
        <dbReference type="PROSITE" id="PS50199"/>
    </source>
</evidence>
<sequence>MYDDYRSGPRGGGESYRSSSRRRSPRRREDDWSRDRDSYHLRNDSLSPPRRRFRDRDHPDTHRDQRHSQHDVHPRHPQLDPSSRHLSYDDEPPRSPADLHDDPHSGRDPRRGHDDGFERHGRLPAYDDEPASSPEPSGPGDDPRLRHAGGLHDRGHHHRAGDNRLPARSESLILDGLPDDVQEHDILAGLDYVSGDPRLSTEQIKSVRIRTNRRGSRIAFVEFFRLSDATRFYDEFYPEIPLPLQHGREAASEPVIVAIDYSRPRGESDRHQGRMDDQGWDCSNCGGVNYPHRAVCYKCKAERPDNMEGYSGYGSGPILTGETDEDLRQNPSQFVVIRDLEPSVTEELLAKGVMKLFREEAPQPARDPSKPANKLKSTAPTNSSVGLGATPGSLRRVFLIRDRRTNESWKYGFAEFATIDDARGAVAKFNASPRFTIASKPVIVAFIHTGVFVPVLEPVTEETANFSFAPIYNPSLRVKYWDDRAYPSSHIVSAGPELAPADADASGASDDKTGTAAQDAAAKKKKDREALAAKIAAKKALVMGPQMQMWAKKAAEIHGAPAKGTEEDTSESAPRHKPATTSVPATRSAKSTDPIAPSWRDQYVSYADWDAIECLLCGKFSNEEWLIYHETHTHNHYKDDETKSRAAALLAARSKEPRTVVRRTPRRKCDDPQPYTSYAHHDNLTCYLCMRKLPNIRVLRRHEQESELHKKSLSDAARVEKATSRLAELGLKPTRMLPLGYDGPVKQGPQYRDRARERRQVYNQPKKPAAAPPKPEGSNKRKPVEEPAPAESELPAAKKSKGAGLLAKMGWTAGEGLGASGDGRTEAVGAEVYIPGVGLGAEGAKLGDASEEAARKLVPGDFVEKTREKARERFERLQ</sequence>
<proteinExistence type="predicted"/>
<dbReference type="PROSITE" id="PS01358">
    <property type="entry name" value="ZF_RANBP2_1"/>
    <property type="match status" value="1"/>
</dbReference>
<dbReference type="GO" id="GO:0005634">
    <property type="term" value="C:nucleus"/>
    <property type="evidence" value="ECO:0007669"/>
    <property type="project" value="UniProtKB-SubCell"/>
</dbReference>
<dbReference type="SMART" id="SM00443">
    <property type="entry name" value="G_patch"/>
    <property type="match status" value="1"/>
</dbReference>
<evidence type="ECO:0000256" key="8">
    <source>
        <dbReference type="PROSITE-ProRule" id="PRU00322"/>
    </source>
</evidence>
<reference evidence="12" key="1">
    <citation type="submission" date="2022-07" db="EMBL/GenBank/DDBJ databases">
        <title>Fungi with potential for degradation of polypropylene.</title>
        <authorList>
            <person name="Gostincar C."/>
        </authorList>
    </citation>
    <scope>NUCLEOTIDE SEQUENCE</scope>
    <source>
        <strain evidence="12">EXF-13287</strain>
    </source>
</reference>
<feature type="compositionally biased region" description="Basic and acidic residues" evidence="9">
    <location>
        <begin position="751"/>
        <end position="760"/>
    </location>
</feature>
<comment type="subcellular location">
    <subcellularLocation>
        <location evidence="1">Nucleus</location>
    </subcellularLocation>
</comment>
<dbReference type="InterPro" id="IPR036443">
    <property type="entry name" value="Znf_RanBP2_sf"/>
</dbReference>
<evidence type="ECO:0000256" key="9">
    <source>
        <dbReference type="SAM" id="MobiDB-lite"/>
    </source>
</evidence>
<organism evidence="12 13">
    <name type="scientific">Coniochaeta hoffmannii</name>
    <dbReference type="NCBI Taxonomy" id="91930"/>
    <lineage>
        <taxon>Eukaryota</taxon>
        <taxon>Fungi</taxon>
        <taxon>Dikarya</taxon>
        <taxon>Ascomycota</taxon>
        <taxon>Pezizomycotina</taxon>
        <taxon>Sordariomycetes</taxon>
        <taxon>Sordariomycetidae</taxon>
        <taxon>Coniochaetales</taxon>
        <taxon>Coniochaetaceae</taxon>
        <taxon>Coniochaeta</taxon>
    </lineage>
</organism>
<keyword evidence="5" id="KW-0862">Zinc</keyword>
<feature type="region of interest" description="Disordered" evidence="9">
    <location>
        <begin position="498"/>
        <end position="523"/>
    </location>
</feature>
<feature type="compositionally biased region" description="Low complexity" evidence="9">
    <location>
        <begin position="131"/>
        <end position="140"/>
    </location>
</feature>
<protein>
    <submittedName>
        <fullName evidence="12">RNA-binding protein 5</fullName>
    </submittedName>
</protein>
<dbReference type="PANTHER" id="PTHR13948">
    <property type="entry name" value="RNA-BINDING PROTEIN"/>
    <property type="match status" value="1"/>
</dbReference>
<dbReference type="Pfam" id="PF01585">
    <property type="entry name" value="G-patch"/>
    <property type="match status" value="1"/>
</dbReference>
<keyword evidence="3" id="KW-0677">Repeat</keyword>
<name>A0AA38VJH9_9PEZI</name>
<comment type="caution">
    <text evidence="12">The sequence shown here is derived from an EMBL/GenBank/DDBJ whole genome shotgun (WGS) entry which is preliminary data.</text>
</comment>
<keyword evidence="13" id="KW-1185">Reference proteome</keyword>
<evidence type="ECO:0000313" key="13">
    <source>
        <dbReference type="Proteomes" id="UP001174691"/>
    </source>
</evidence>
<dbReference type="PROSITE" id="PS50199">
    <property type="entry name" value="ZF_RANBP2_2"/>
    <property type="match status" value="1"/>
</dbReference>
<keyword evidence="4 8" id="KW-0863">Zinc-finger</keyword>
<dbReference type="Gene3D" id="3.30.70.330">
    <property type="match status" value="1"/>
</dbReference>
<feature type="compositionally biased region" description="Low complexity" evidence="9">
    <location>
        <begin position="787"/>
        <end position="802"/>
    </location>
</feature>
<gene>
    <name evidence="12" type="ORF">NKR19_g6075</name>
</gene>
<evidence type="ECO:0000256" key="4">
    <source>
        <dbReference type="ARBA" id="ARBA00022771"/>
    </source>
</evidence>
<dbReference type="Proteomes" id="UP001174691">
    <property type="component" value="Unassembled WGS sequence"/>
</dbReference>
<dbReference type="InterPro" id="IPR055494">
    <property type="entry name" value="DUF7066"/>
</dbReference>
<feature type="region of interest" description="Disordered" evidence="9">
    <location>
        <begin position="735"/>
        <end position="802"/>
    </location>
</feature>
<dbReference type="Gene3D" id="4.10.1060.10">
    <property type="entry name" value="Zinc finger, RanBP2-type"/>
    <property type="match status" value="1"/>
</dbReference>
<dbReference type="PROSITE" id="PS50174">
    <property type="entry name" value="G_PATCH"/>
    <property type="match status" value="1"/>
</dbReference>
<evidence type="ECO:0000259" key="10">
    <source>
        <dbReference type="PROSITE" id="PS50174"/>
    </source>
</evidence>
<evidence type="ECO:0000256" key="5">
    <source>
        <dbReference type="ARBA" id="ARBA00022833"/>
    </source>
</evidence>
<feature type="domain" description="G-patch" evidence="10">
    <location>
        <begin position="798"/>
        <end position="844"/>
    </location>
</feature>
<evidence type="ECO:0000256" key="1">
    <source>
        <dbReference type="ARBA" id="ARBA00004123"/>
    </source>
</evidence>
<feature type="region of interest" description="Disordered" evidence="9">
    <location>
        <begin position="1"/>
        <end position="166"/>
    </location>
</feature>
<dbReference type="InterPro" id="IPR000467">
    <property type="entry name" value="G_patch_dom"/>
</dbReference>
<feature type="compositionally biased region" description="Basic and acidic residues" evidence="9">
    <location>
        <begin position="141"/>
        <end position="153"/>
    </location>
</feature>
<feature type="domain" description="RanBP2-type" evidence="11">
    <location>
        <begin position="274"/>
        <end position="305"/>
    </location>
</feature>
<dbReference type="EMBL" id="JANBVN010000089">
    <property type="protein sequence ID" value="KAJ9145540.1"/>
    <property type="molecule type" value="Genomic_DNA"/>
</dbReference>
<dbReference type="AlphaFoldDB" id="A0AA38VJH9"/>
<feature type="compositionally biased region" description="Basic and acidic residues" evidence="9">
    <location>
        <begin position="27"/>
        <end position="43"/>
    </location>
</feature>
<keyword evidence="7" id="KW-0539">Nucleus</keyword>
<feature type="compositionally biased region" description="Polar residues" evidence="9">
    <location>
        <begin position="375"/>
        <end position="385"/>
    </location>
</feature>
<feature type="region of interest" description="Disordered" evidence="9">
    <location>
        <begin position="556"/>
        <end position="594"/>
    </location>
</feature>
<dbReference type="SUPFAM" id="SSF90209">
    <property type="entry name" value="Ran binding protein zinc finger-like"/>
    <property type="match status" value="1"/>
</dbReference>
<dbReference type="PANTHER" id="PTHR13948:SF3">
    <property type="entry name" value="FI21118P1"/>
    <property type="match status" value="1"/>
</dbReference>
<feature type="compositionally biased region" description="Basic and acidic residues" evidence="9">
    <location>
        <begin position="54"/>
        <end position="121"/>
    </location>
</feature>